<evidence type="ECO:0000256" key="1">
    <source>
        <dbReference type="ARBA" id="ARBA00004187"/>
    </source>
</evidence>
<evidence type="ECO:0000256" key="9">
    <source>
        <dbReference type="ARBA" id="ARBA00022777"/>
    </source>
</evidence>
<comment type="catalytic activity">
    <reaction evidence="17">
        <text>L-tyrosyl-[protein] + ATP = O-phospho-L-tyrosyl-[protein] + ADP + H(+)</text>
        <dbReference type="Rhea" id="RHEA:10596"/>
        <dbReference type="Rhea" id="RHEA-COMP:10136"/>
        <dbReference type="Rhea" id="RHEA-COMP:20101"/>
        <dbReference type="ChEBI" id="CHEBI:15378"/>
        <dbReference type="ChEBI" id="CHEBI:30616"/>
        <dbReference type="ChEBI" id="CHEBI:46858"/>
        <dbReference type="ChEBI" id="CHEBI:61978"/>
        <dbReference type="ChEBI" id="CHEBI:456216"/>
        <dbReference type="EC" id="2.7.12.1"/>
    </reaction>
</comment>
<evidence type="ECO:0000256" key="2">
    <source>
        <dbReference type="ARBA" id="ARBA00004221"/>
    </source>
</evidence>
<feature type="region of interest" description="Disordered" evidence="19">
    <location>
        <begin position="865"/>
        <end position="889"/>
    </location>
</feature>
<keyword evidence="7" id="KW-0808">Transferase</keyword>
<feature type="binding site" evidence="18">
    <location>
        <position position="621"/>
    </location>
    <ligand>
        <name>ATP</name>
        <dbReference type="ChEBI" id="CHEBI:30616"/>
    </ligand>
</feature>
<evidence type="ECO:0000256" key="4">
    <source>
        <dbReference type="ARBA" id="ARBA00013203"/>
    </source>
</evidence>
<gene>
    <name evidence="21" type="ORF">OKIOD_LOCUS7667</name>
</gene>
<accession>A0ABN7SJA3</accession>
<evidence type="ECO:0000256" key="7">
    <source>
        <dbReference type="ARBA" id="ARBA00022679"/>
    </source>
</evidence>
<evidence type="ECO:0000313" key="21">
    <source>
        <dbReference type="EMBL" id="CAG5098943.1"/>
    </source>
</evidence>
<keyword evidence="11" id="KW-0829">Tyrosine-protein kinase</keyword>
<evidence type="ECO:0000256" key="13">
    <source>
        <dbReference type="ARBA" id="ARBA00041268"/>
    </source>
</evidence>
<evidence type="ECO:0000256" key="15">
    <source>
        <dbReference type="ARBA" id="ARBA00049003"/>
    </source>
</evidence>
<evidence type="ECO:0000256" key="14">
    <source>
        <dbReference type="ARBA" id="ARBA00042638"/>
    </source>
</evidence>
<proteinExistence type="predicted"/>
<feature type="domain" description="Protein kinase" evidence="20">
    <location>
        <begin position="592"/>
        <end position="854"/>
    </location>
</feature>
<dbReference type="EMBL" id="OU015569">
    <property type="protein sequence ID" value="CAG5098943.1"/>
    <property type="molecule type" value="Genomic_DNA"/>
</dbReference>
<dbReference type="InterPro" id="IPR008271">
    <property type="entry name" value="Ser/Thr_kinase_AS"/>
</dbReference>
<dbReference type="InterPro" id="IPR051302">
    <property type="entry name" value="Dual_SerThr-Tyr_Kinase"/>
</dbReference>
<organism evidence="21 22">
    <name type="scientific">Oikopleura dioica</name>
    <name type="common">Tunicate</name>
    <dbReference type="NCBI Taxonomy" id="34765"/>
    <lineage>
        <taxon>Eukaryota</taxon>
        <taxon>Metazoa</taxon>
        <taxon>Chordata</taxon>
        <taxon>Tunicata</taxon>
        <taxon>Appendicularia</taxon>
        <taxon>Copelata</taxon>
        <taxon>Oikopleuridae</taxon>
        <taxon>Oikopleura</taxon>
    </lineage>
</organism>
<dbReference type="Gene3D" id="1.10.510.10">
    <property type="entry name" value="Transferase(Phosphotransferase) domain 1"/>
    <property type="match status" value="1"/>
</dbReference>
<dbReference type="PROSITE" id="PS50011">
    <property type="entry name" value="PROTEIN_KINASE_DOM"/>
    <property type="match status" value="1"/>
</dbReference>
<dbReference type="PANTHER" id="PTHR46392:SF1">
    <property type="entry name" value="DUAL SERINE_THREONINE AND TYROSINE PROTEIN KINASE"/>
    <property type="match status" value="1"/>
</dbReference>
<evidence type="ECO:0000256" key="18">
    <source>
        <dbReference type="PROSITE-ProRule" id="PRU10141"/>
    </source>
</evidence>
<sequence length="889" mass="100674">MVNVPISKALNVFGRKADELRQSYDSTLHQINSLRNNFPELPALGSVTCPILQAIQDRIPSGIAIFGQTYQAKCSVVNELFKETIVSQETTEITEGRMIRIKYGFENYATVGDSGSYVNLEFFPNSVESAYSEDSNGSSKSGLAKKELILLPEKEGQLSKIEESAIEVSLNHILLKDGSTVMVSPSGGSFGIDEIVDSAMDVCLPFVIYAIERASFTHRELEDLKYLQKRLPHSAVLFVRSAKNEEESELADQLENIGYLNPKGFTTKSWLNRASRCQFLPSFTDFHVELEPNIRRQARAYLIQASTHLISLLESCMSKLLNRCMDMSRDLTMTPKRLNYAEEQEQKIFDLYRSVTLENVNDAIVKSIAMVLEEVELGKHEILLNNWKKGARMSNRELDERINTVDQYVLNQISSKSSSIICNLENIGDKGPLKRSLELLESKVEYKQSESRPSVRLTELLNAPNGHTLAIDDGLPTSAVITRRFKRVFQPKTHADADNSATSWAQTHVANLMALLCPRKLGTALLRQIKNRLYEAHENFITSMVLLDQKHQNRLNKVENTKLRLRRHVCPRLGRLMLENSSFRDLIMYGMPKIGREIGRGQYGIVAQSDHWGHRIGVAVKSVIPDGDRQWGDLSLEFYYTKWWLEPHPHIVKLYGSLIDYDSYGPEENSQPAVLLIMERLRRDLYTAIKQGISYCDRLQVALDVVNGLRYLHSRGLVHRDIKLKNVLLDGNNRAKISDLGFCKPGAMLSGSVVGTPIHMPPELFKGAYDASIDVYALGIMLWYICSGSTRLPQNFERCSSKEALWNAVRRGARPEHLTKFDPRMWTLMQECWKMEPDERLKLGEIESELSSILEIERKKVSKNKSVKLQKSVGPGELVVSSTPRSQNG</sequence>
<keyword evidence="10 18" id="KW-0067">ATP-binding</keyword>
<keyword evidence="5" id="KW-0963">Cytoplasm</keyword>
<name>A0ABN7SJA3_OIKDI</name>
<dbReference type="PROSITE" id="PS00108">
    <property type="entry name" value="PROTEIN_KINASE_ST"/>
    <property type="match status" value="1"/>
</dbReference>
<evidence type="ECO:0000256" key="3">
    <source>
        <dbReference type="ARBA" id="ARBA00004496"/>
    </source>
</evidence>
<reference evidence="21 22" key="1">
    <citation type="submission" date="2021-04" db="EMBL/GenBank/DDBJ databases">
        <authorList>
            <person name="Bliznina A."/>
        </authorList>
    </citation>
    <scope>NUCLEOTIDE SEQUENCE [LARGE SCALE GENOMIC DNA]</scope>
</reference>
<dbReference type="Proteomes" id="UP001158576">
    <property type="component" value="Chromosome XSR"/>
</dbReference>
<evidence type="ECO:0000313" key="22">
    <source>
        <dbReference type="Proteomes" id="UP001158576"/>
    </source>
</evidence>
<evidence type="ECO:0000256" key="11">
    <source>
        <dbReference type="ARBA" id="ARBA00023137"/>
    </source>
</evidence>
<dbReference type="SUPFAM" id="SSF56112">
    <property type="entry name" value="Protein kinase-like (PK-like)"/>
    <property type="match status" value="1"/>
</dbReference>
<dbReference type="PANTHER" id="PTHR46392">
    <property type="entry name" value="DUAL SERINE/THREONINE AND TYROSINE PROTEIN KINASE"/>
    <property type="match status" value="1"/>
</dbReference>
<dbReference type="PROSITE" id="PS00107">
    <property type="entry name" value="PROTEIN_KINASE_ATP"/>
    <property type="match status" value="1"/>
</dbReference>
<dbReference type="InterPro" id="IPR011009">
    <property type="entry name" value="Kinase-like_dom_sf"/>
</dbReference>
<evidence type="ECO:0000256" key="5">
    <source>
        <dbReference type="ARBA" id="ARBA00022490"/>
    </source>
</evidence>
<keyword evidence="22" id="KW-1185">Reference proteome</keyword>
<dbReference type="EC" id="2.7.12.1" evidence="4"/>
<feature type="compositionally biased region" description="Polar residues" evidence="19">
    <location>
        <begin position="880"/>
        <end position="889"/>
    </location>
</feature>
<comment type="catalytic activity">
    <reaction evidence="16">
        <text>L-threonyl-[protein] + ATP = O-phospho-L-threonyl-[protein] + ADP + H(+)</text>
        <dbReference type="Rhea" id="RHEA:46608"/>
        <dbReference type="Rhea" id="RHEA-COMP:11060"/>
        <dbReference type="Rhea" id="RHEA-COMP:11605"/>
        <dbReference type="ChEBI" id="CHEBI:15378"/>
        <dbReference type="ChEBI" id="CHEBI:30013"/>
        <dbReference type="ChEBI" id="CHEBI:30616"/>
        <dbReference type="ChEBI" id="CHEBI:61977"/>
        <dbReference type="ChEBI" id="CHEBI:456216"/>
        <dbReference type="EC" id="2.7.12.1"/>
    </reaction>
</comment>
<comment type="subcellular location">
    <subcellularLocation>
        <location evidence="2">Apical cell membrane</location>
    </subcellularLocation>
    <subcellularLocation>
        <location evidence="1">Basolateral cell membrane</location>
    </subcellularLocation>
    <subcellularLocation>
        <location evidence="3">Cytoplasm</location>
    </subcellularLocation>
</comment>
<evidence type="ECO:0000256" key="6">
    <source>
        <dbReference type="ARBA" id="ARBA00022527"/>
    </source>
</evidence>
<evidence type="ECO:0000256" key="10">
    <source>
        <dbReference type="ARBA" id="ARBA00022840"/>
    </source>
</evidence>
<protein>
    <recommendedName>
        <fullName evidence="12">Dual serine/threonine and tyrosine protein kinase</fullName>
        <ecNumber evidence="4">2.7.12.1</ecNumber>
    </recommendedName>
    <alternativeName>
        <fullName evidence="14">Dusty protein kinase</fullName>
    </alternativeName>
    <alternativeName>
        <fullName evidence="13">Receptor-interacting serine/threonine-protein kinase 5</fullName>
    </alternativeName>
</protein>
<evidence type="ECO:0000256" key="19">
    <source>
        <dbReference type="SAM" id="MobiDB-lite"/>
    </source>
</evidence>
<evidence type="ECO:0000256" key="8">
    <source>
        <dbReference type="ARBA" id="ARBA00022741"/>
    </source>
</evidence>
<evidence type="ECO:0000256" key="16">
    <source>
        <dbReference type="ARBA" id="ARBA00049308"/>
    </source>
</evidence>
<comment type="catalytic activity">
    <reaction evidence="15">
        <text>L-seryl-[protein] + ATP = O-phospho-L-seryl-[protein] + ADP + H(+)</text>
        <dbReference type="Rhea" id="RHEA:17989"/>
        <dbReference type="Rhea" id="RHEA-COMP:9863"/>
        <dbReference type="Rhea" id="RHEA-COMP:11604"/>
        <dbReference type="ChEBI" id="CHEBI:15378"/>
        <dbReference type="ChEBI" id="CHEBI:29999"/>
        <dbReference type="ChEBI" id="CHEBI:30616"/>
        <dbReference type="ChEBI" id="CHEBI:83421"/>
        <dbReference type="ChEBI" id="CHEBI:456216"/>
        <dbReference type="EC" id="2.7.12.1"/>
    </reaction>
</comment>
<evidence type="ECO:0000256" key="12">
    <source>
        <dbReference type="ARBA" id="ARBA00040421"/>
    </source>
</evidence>
<keyword evidence="6" id="KW-0723">Serine/threonine-protein kinase</keyword>
<evidence type="ECO:0000256" key="17">
    <source>
        <dbReference type="ARBA" id="ARBA00051680"/>
    </source>
</evidence>
<keyword evidence="9" id="KW-0418">Kinase</keyword>
<dbReference type="SMART" id="SM00220">
    <property type="entry name" value="S_TKc"/>
    <property type="match status" value="1"/>
</dbReference>
<evidence type="ECO:0000259" key="20">
    <source>
        <dbReference type="PROSITE" id="PS50011"/>
    </source>
</evidence>
<dbReference type="InterPro" id="IPR000719">
    <property type="entry name" value="Prot_kinase_dom"/>
</dbReference>
<keyword evidence="8 18" id="KW-0547">Nucleotide-binding</keyword>
<dbReference type="Pfam" id="PF00069">
    <property type="entry name" value="Pkinase"/>
    <property type="match status" value="1"/>
</dbReference>
<dbReference type="InterPro" id="IPR017441">
    <property type="entry name" value="Protein_kinase_ATP_BS"/>
</dbReference>